<dbReference type="SUPFAM" id="SSF48403">
    <property type="entry name" value="Ankyrin repeat"/>
    <property type="match status" value="1"/>
</dbReference>
<keyword evidence="1" id="KW-0677">Repeat</keyword>
<feature type="repeat" description="ANK" evidence="3">
    <location>
        <begin position="127"/>
        <end position="159"/>
    </location>
</feature>
<accession>A0ABR0K211</accession>
<dbReference type="PANTHER" id="PTHR24193">
    <property type="entry name" value="ANKYRIN REPEAT PROTEIN"/>
    <property type="match status" value="1"/>
</dbReference>
<comment type="caution">
    <text evidence="4">The sequence shown here is derived from an EMBL/GenBank/DDBJ whole genome shotgun (WGS) entry which is preliminary data.</text>
</comment>
<dbReference type="Proteomes" id="UP001345013">
    <property type="component" value="Unassembled WGS sequence"/>
</dbReference>
<keyword evidence="5" id="KW-1185">Reference proteome</keyword>
<dbReference type="PROSITE" id="PS50088">
    <property type="entry name" value="ANK_REPEAT"/>
    <property type="match status" value="1"/>
</dbReference>
<dbReference type="PANTHER" id="PTHR24193:SF121">
    <property type="entry name" value="ADA2A-CONTAINING COMPLEX COMPONENT 3, ISOFORM D"/>
    <property type="match status" value="1"/>
</dbReference>
<sequence length="257" mass="27812">MASGNMELAASINSIEFVQIHLDAGVSPNLKKDGVYTPLCSAIRDDRDDIVALLLGRDADPNLPASEYPAWKCISHNRLHYLPSLLAAGADLRSPPGIAELAVAFNNKDALMYLLLNGVDVNAANEEGRTALTTAIRDNRGPLLDMLLAHGARATARGVDWPLCMVLKNPQLLQRLLEHVGSAKGVTKGIIELAVQANQLESVKLLVKAGISVEDRTGGVFSPLTSAIRENRKDIVRYLVDEAIEKSDKKLVHLLVE</sequence>
<dbReference type="InterPro" id="IPR050663">
    <property type="entry name" value="Ankyrin-SOCS_Box"/>
</dbReference>
<dbReference type="EMBL" id="JAVRRG010000127">
    <property type="protein sequence ID" value="KAK5082565.1"/>
    <property type="molecule type" value="Genomic_DNA"/>
</dbReference>
<dbReference type="SMART" id="SM00248">
    <property type="entry name" value="ANK"/>
    <property type="match status" value="5"/>
</dbReference>
<evidence type="ECO:0000256" key="2">
    <source>
        <dbReference type="ARBA" id="ARBA00023043"/>
    </source>
</evidence>
<evidence type="ECO:0000256" key="3">
    <source>
        <dbReference type="PROSITE-ProRule" id="PRU00023"/>
    </source>
</evidence>
<dbReference type="Pfam" id="PF12796">
    <property type="entry name" value="Ank_2"/>
    <property type="match status" value="1"/>
</dbReference>
<dbReference type="Gene3D" id="1.25.40.20">
    <property type="entry name" value="Ankyrin repeat-containing domain"/>
    <property type="match status" value="2"/>
</dbReference>
<name>A0ABR0K211_9EURO</name>
<protein>
    <submittedName>
        <fullName evidence="4">Uncharacterized protein</fullName>
    </submittedName>
</protein>
<evidence type="ECO:0000313" key="4">
    <source>
        <dbReference type="EMBL" id="KAK5082565.1"/>
    </source>
</evidence>
<organism evidence="4 5">
    <name type="scientific">Lithohypha guttulata</name>
    <dbReference type="NCBI Taxonomy" id="1690604"/>
    <lineage>
        <taxon>Eukaryota</taxon>
        <taxon>Fungi</taxon>
        <taxon>Dikarya</taxon>
        <taxon>Ascomycota</taxon>
        <taxon>Pezizomycotina</taxon>
        <taxon>Eurotiomycetes</taxon>
        <taxon>Chaetothyriomycetidae</taxon>
        <taxon>Chaetothyriales</taxon>
        <taxon>Trichomeriaceae</taxon>
        <taxon>Lithohypha</taxon>
    </lineage>
</organism>
<dbReference type="Pfam" id="PF00023">
    <property type="entry name" value="Ank"/>
    <property type="match status" value="1"/>
</dbReference>
<dbReference type="InterPro" id="IPR002110">
    <property type="entry name" value="Ankyrin_rpt"/>
</dbReference>
<dbReference type="InterPro" id="IPR036770">
    <property type="entry name" value="Ankyrin_rpt-contain_sf"/>
</dbReference>
<reference evidence="4 5" key="1">
    <citation type="submission" date="2023-08" db="EMBL/GenBank/DDBJ databases">
        <title>Black Yeasts Isolated from many extreme environments.</title>
        <authorList>
            <person name="Coleine C."/>
            <person name="Stajich J.E."/>
            <person name="Selbmann L."/>
        </authorList>
    </citation>
    <scope>NUCLEOTIDE SEQUENCE [LARGE SCALE GENOMIC DNA]</scope>
    <source>
        <strain evidence="4 5">CCFEE 5885</strain>
    </source>
</reference>
<dbReference type="Pfam" id="PF13637">
    <property type="entry name" value="Ank_4"/>
    <property type="match status" value="1"/>
</dbReference>
<keyword evidence="2 3" id="KW-0040">ANK repeat</keyword>
<evidence type="ECO:0000313" key="5">
    <source>
        <dbReference type="Proteomes" id="UP001345013"/>
    </source>
</evidence>
<gene>
    <name evidence="4" type="ORF">LTR24_007940</name>
</gene>
<proteinExistence type="predicted"/>
<evidence type="ECO:0000256" key="1">
    <source>
        <dbReference type="ARBA" id="ARBA00022737"/>
    </source>
</evidence>